<dbReference type="AlphaFoldDB" id="A0A1G6U3F1"/>
<keyword evidence="2" id="KW-1185">Reference proteome</keyword>
<dbReference type="STRING" id="1285928.SAMN04487894_108132"/>
<organism evidence="1 2">
    <name type="scientific">Niabella drilacis (strain DSM 25811 / CCM 8410 / CCUG 62505 / LMG 26954 / E90)</name>
    <dbReference type="NCBI Taxonomy" id="1285928"/>
    <lineage>
        <taxon>Bacteria</taxon>
        <taxon>Pseudomonadati</taxon>
        <taxon>Bacteroidota</taxon>
        <taxon>Chitinophagia</taxon>
        <taxon>Chitinophagales</taxon>
        <taxon>Chitinophagaceae</taxon>
        <taxon>Niabella</taxon>
    </lineage>
</organism>
<accession>A0A1G6U3F1</accession>
<dbReference type="Proteomes" id="UP000198757">
    <property type="component" value="Unassembled WGS sequence"/>
</dbReference>
<dbReference type="EMBL" id="FMZO01000008">
    <property type="protein sequence ID" value="SDD35859.1"/>
    <property type="molecule type" value="Genomic_DNA"/>
</dbReference>
<evidence type="ECO:0000313" key="2">
    <source>
        <dbReference type="Proteomes" id="UP000198757"/>
    </source>
</evidence>
<gene>
    <name evidence="1" type="ORF">SAMN04487894_108132</name>
</gene>
<reference evidence="2" key="1">
    <citation type="submission" date="2016-10" db="EMBL/GenBank/DDBJ databases">
        <authorList>
            <person name="Varghese N."/>
            <person name="Submissions S."/>
        </authorList>
    </citation>
    <scope>NUCLEOTIDE SEQUENCE [LARGE SCALE GENOMIC DNA]</scope>
    <source>
        <strain evidence="2">DSM 25811 / CCM 8410 / LMG 26954 / E90</strain>
    </source>
</reference>
<name>A0A1G6U3F1_NIADE</name>
<protein>
    <submittedName>
        <fullName evidence="1">Uncharacterized protein</fullName>
    </submittedName>
</protein>
<sequence length="42" mass="4581">MATVFFMSGLQSFPGNVPDKIEPQSVPGVGYPFTLNNYNTNT</sequence>
<evidence type="ECO:0000313" key="1">
    <source>
        <dbReference type="EMBL" id="SDD35859.1"/>
    </source>
</evidence>
<proteinExistence type="predicted"/>